<feature type="signal peptide" evidence="1">
    <location>
        <begin position="1"/>
        <end position="26"/>
    </location>
</feature>
<organism evidence="3 4">
    <name type="scientific">Anoxynatronum sibiricum</name>
    <dbReference type="NCBI Taxonomy" id="210623"/>
    <lineage>
        <taxon>Bacteria</taxon>
        <taxon>Bacillati</taxon>
        <taxon>Bacillota</taxon>
        <taxon>Clostridia</taxon>
        <taxon>Eubacteriales</taxon>
        <taxon>Clostridiaceae</taxon>
        <taxon>Anoxynatronum</taxon>
    </lineage>
</organism>
<accession>A0ABU9VXR8</accession>
<dbReference type="SUPFAM" id="SSF55383">
    <property type="entry name" value="Copper amine oxidase, domain N"/>
    <property type="match status" value="1"/>
</dbReference>
<dbReference type="Gene3D" id="3.30.457.10">
    <property type="entry name" value="Copper amine oxidase-like, N-terminal domain"/>
    <property type="match status" value="1"/>
</dbReference>
<name>A0ABU9VXR8_9CLOT</name>
<feature type="chain" id="PRO_5047025076" evidence="1">
    <location>
        <begin position="27"/>
        <end position="438"/>
    </location>
</feature>
<evidence type="ECO:0000259" key="2">
    <source>
        <dbReference type="Pfam" id="PF07833"/>
    </source>
</evidence>
<sequence>MKKKMAKWLVMVLALVMVLSGTGAYAQEPVGLMLDTEEAATSLVLQDGRAMISVDDLEELMGVGAQWQEDELVLTFAEKTMVLTVGESKALLDGESIMLDQPLTMEADRLWAPLASVARAFGHEVVWNASAKSVEIITRTNRLFSEYVKAIAATGSLMLNGEMGDLHEAIVASGEWDTPENEAFRAILKEIKEANGVTYVYTLIKSGTDEDPALLISDSDSPDEYGDAYDMESQFLKAFAGEPAYAVHFWDDEGIVMKSAFAPIYNSDGQVVAILGIDTVYNPMNHDANALIGTKVKAIAATGALMLKGEMGDLHEVIVASDEWDTPENEAFRTILKEIKKANGVTYVYTLIKSGTDEDPTLLISDSDSPEEMGDEYDMEPQFLLAFSGTPAAAQHIWIDDEVMKSAFAPIYNTAGEIVALLGIDTEAPELAHVPELE</sequence>
<proteinExistence type="predicted"/>
<dbReference type="InterPro" id="IPR029151">
    <property type="entry name" value="Sensor-like_sf"/>
</dbReference>
<evidence type="ECO:0000256" key="1">
    <source>
        <dbReference type="SAM" id="SignalP"/>
    </source>
</evidence>
<evidence type="ECO:0000313" key="4">
    <source>
        <dbReference type="Proteomes" id="UP001407405"/>
    </source>
</evidence>
<feature type="domain" description="Copper amine oxidase-like N-terminal" evidence="2">
    <location>
        <begin position="41"/>
        <end position="136"/>
    </location>
</feature>
<dbReference type="SUPFAM" id="SSF103190">
    <property type="entry name" value="Sensory domain-like"/>
    <property type="match status" value="1"/>
</dbReference>
<dbReference type="RefSeq" id="WP_343187241.1">
    <property type="nucleotide sequence ID" value="NZ_JBCITM010000024.1"/>
</dbReference>
<dbReference type="EMBL" id="JBCITM010000024">
    <property type="protein sequence ID" value="MEN1761958.1"/>
    <property type="molecule type" value="Genomic_DNA"/>
</dbReference>
<dbReference type="Pfam" id="PF07833">
    <property type="entry name" value="Cu_amine_oxidN1"/>
    <property type="match status" value="1"/>
</dbReference>
<protein>
    <submittedName>
        <fullName evidence="3">Copper amine oxidase N-terminal domain-containing protein</fullName>
    </submittedName>
</protein>
<keyword evidence="1" id="KW-0732">Signal</keyword>
<dbReference type="Proteomes" id="UP001407405">
    <property type="component" value="Unassembled WGS sequence"/>
</dbReference>
<dbReference type="InterPro" id="IPR012854">
    <property type="entry name" value="Cu_amine_oxidase-like_N"/>
</dbReference>
<dbReference type="InterPro" id="IPR036582">
    <property type="entry name" value="Mao_N_sf"/>
</dbReference>
<comment type="caution">
    <text evidence="3">The sequence shown here is derived from an EMBL/GenBank/DDBJ whole genome shotgun (WGS) entry which is preliminary data.</text>
</comment>
<gene>
    <name evidence="3" type="ORF">AAIG11_15830</name>
</gene>
<evidence type="ECO:0000313" key="3">
    <source>
        <dbReference type="EMBL" id="MEN1761958.1"/>
    </source>
</evidence>
<reference evidence="3 4" key="1">
    <citation type="submission" date="2024-04" db="EMBL/GenBank/DDBJ databases">
        <title>Genome sequencing and metabolic network reconstruction of aminoacids and betaine degradation by Anoxynatronum sibiricum.</title>
        <authorList>
            <person name="Detkova E.N."/>
            <person name="Boltjanskaja Y.V."/>
            <person name="Mardanov A.V."/>
            <person name="Kevbrin V."/>
        </authorList>
    </citation>
    <scope>NUCLEOTIDE SEQUENCE [LARGE SCALE GENOMIC DNA]</scope>
    <source>
        <strain evidence="3 4">Z-7981</strain>
    </source>
</reference>
<keyword evidence="4" id="KW-1185">Reference proteome</keyword>